<reference evidence="4" key="1">
    <citation type="journal article" date="2019" name="Plant Biotechnol. J.">
        <title>Genome sequencing of the Australian wild diploid species Gossypium australe highlights disease resistance and delayed gland morphogenesis.</title>
        <authorList>
            <person name="Cai Y."/>
            <person name="Cai X."/>
            <person name="Wang Q."/>
            <person name="Wang P."/>
            <person name="Zhang Y."/>
            <person name="Cai C."/>
            <person name="Xu Y."/>
            <person name="Wang K."/>
            <person name="Zhou Z."/>
            <person name="Wang C."/>
            <person name="Geng S."/>
            <person name="Li B."/>
            <person name="Dong Q."/>
            <person name="Hou Y."/>
            <person name="Wang H."/>
            <person name="Ai P."/>
            <person name="Liu Z."/>
            <person name="Yi F."/>
            <person name="Sun M."/>
            <person name="An G."/>
            <person name="Cheng J."/>
            <person name="Zhang Y."/>
            <person name="Shi Q."/>
            <person name="Xie Y."/>
            <person name="Shi X."/>
            <person name="Chang Y."/>
            <person name="Huang F."/>
            <person name="Chen Y."/>
            <person name="Hong S."/>
            <person name="Mi L."/>
            <person name="Sun Q."/>
            <person name="Zhang L."/>
            <person name="Zhou B."/>
            <person name="Peng R."/>
            <person name="Zhang X."/>
            <person name="Liu F."/>
        </authorList>
    </citation>
    <scope>NUCLEOTIDE SEQUENCE [LARGE SCALE GENOMIC DNA]</scope>
    <source>
        <strain evidence="4">cv. PA1801</strain>
    </source>
</reference>
<dbReference type="Pfam" id="PF00078">
    <property type="entry name" value="RVT_1"/>
    <property type="match status" value="1"/>
</dbReference>
<dbReference type="InterPro" id="IPR043502">
    <property type="entry name" value="DNA/RNA_pol_sf"/>
</dbReference>
<proteinExistence type="predicted"/>
<dbReference type="Gene3D" id="3.60.10.10">
    <property type="entry name" value="Endonuclease/exonuclease/phosphatase"/>
    <property type="match status" value="1"/>
</dbReference>
<dbReference type="InterPro" id="IPR036691">
    <property type="entry name" value="Endo/exonu/phosph_ase_sf"/>
</dbReference>
<dbReference type="InterPro" id="IPR005135">
    <property type="entry name" value="Endo/exonuclease/phosphatase"/>
</dbReference>
<dbReference type="InterPro" id="IPR000477">
    <property type="entry name" value="RT_dom"/>
</dbReference>
<feature type="domain" description="Endonuclease/exonuclease/phosphatase" evidence="2">
    <location>
        <begin position="24"/>
        <end position="178"/>
    </location>
</feature>
<dbReference type="AlphaFoldDB" id="A0A5B6WS05"/>
<dbReference type="PANTHER" id="PTHR33710">
    <property type="entry name" value="BNAC02G09200D PROTEIN"/>
    <property type="match status" value="1"/>
</dbReference>
<feature type="domain" description="Reverse transcriptase" evidence="1">
    <location>
        <begin position="413"/>
        <end position="516"/>
    </location>
</feature>
<keyword evidence="4" id="KW-1185">Reference proteome</keyword>
<evidence type="ECO:0000259" key="2">
    <source>
        <dbReference type="Pfam" id="PF03372"/>
    </source>
</evidence>
<keyword evidence="3" id="KW-0548">Nucleotidyltransferase</keyword>
<organism evidence="3 4">
    <name type="scientific">Gossypium australe</name>
    <dbReference type="NCBI Taxonomy" id="47621"/>
    <lineage>
        <taxon>Eukaryota</taxon>
        <taxon>Viridiplantae</taxon>
        <taxon>Streptophyta</taxon>
        <taxon>Embryophyta</taxon>
        <taxon>Tracheophyta</taxon>
        <taxon>Spermatophyta</taxon>
        <taxon>Magnoliopsida</taxon>
        <taxon>eudicotyledons</taxon>
        <taxon>Gunneridae</taxon>
        <taxon>Pentapetalae</taxon>
        <taxon>rosids</taxon>
        <taxon>malvids</taxon>
        <taxon>Malvales</taxon>
        <taxon>Malvaceae</taxon>
        <taxon>Malvoideae</taxon>
        <taxon>Gossypium</taxon>
    </lineage>
</organism>
<comment type="caution">
    <text evidence="3">The sequence shown here is derived from an EMBL/GenBank/DDBJ whole genome shotgun (WGS) entry which is preliminary data.</text>
</comment>
<keyword evidence="3" id="KW-0808">Transferase</keyword>
<dbReference type="EMBL" id="SMMG02000002">
    <property type="protein sequence ID" value="KAA3484076.1"/>
    <property type="molecule type" value="Genomic_DNA"/>
</dbReference>
<accession>A0A5B6WS05</accession>
<protein>
    <submittedName>
        <fullName evidence="3">Reverse transcriptase</fullName>
    </submittedName>
</protein>
<dbReference type="GO" id="GO:0003964">
    <property type="term" value="F:RNA-directed DNA polymerase activity"/>
    <property type="evidence" value="ECO:0007669"/>
    <property type="project" value="UniProtKB-KW"/>
</dbReference>
<dbReference type="Pfam" id="PF03372">
    <property type="entry name" value="Exo_endo_phos"/>
    <property type="match status" value="1"/>
</dbReference>
<sequence>MELIRLKCGYENGIDIGAMGSRGGLSLVGLVSLKSFSSSHIDVEIQDSDCDAPWRLTGFYGNPIEQERRGSWNLLRQLSGDLNVPWVVVGDFNEIKSSFEKRGGRLRSERQMMDFCMALEECNLIDLGFLGHWFTWERGRFKATNIRERLDRGVANPNWIEFFPNYQIEHLTHSFSDHCPLLLDTMGGSRMDMQHKGRKFRFEAKWCLESSFDGTIRRWWEDYSDSVPNKLEIMDDVLVEIVEVQLDLNLEADKEEIFWEQRARVNWLKNGDRNTSYFHRMAGQRHSHGRISELVDDNGVRHSEPTEMLKVTSDYFVDLFTTSEMGLDEHLLSLVEKKMTDNMNDYLLQHFTEEDVWNALKSMLPLKAPGVDGFSLLAHYGPGGIEILPCCTEWTKEIGDINKTRIVLIPKVDKPKSMSQFRPISFCNVVYKITAKMLVNRMSNVLGECINEAQGAFLPGRLISDNVLIAYEVLHSLKRKKSGKKGHFAIKLDMSKAYDRVEWDFLAGMMKALGFHVD</sequence>
<dbReference type="OrthoDB" id="999775at2759"/>
<dbReference type="SUPFAM" id="SSF56219">
    <property type="entry name" value="DNase I-like"/>
    <property type="match status" value="1"/>
</dbReference>
<dbReference type="CDD" id="cd01650">
    <property type="entry name" value="RT_nLTR_like"/>
    <property type="match status" value="1"/>
</dbReference>
<keyword evidence="3" id="KW-0695">RNA-directed DNA polymerase</keyword>
<dbReference type="PANTHER" id="PTHR33710:SF73">
    <property type="entry name" value="ZINC KNUCKLE CX2CX4HX4C DOMAIN-CONTAINING PROTEIN"/>
    <property type="match status" value="1"/>
</dbReference>
<evidence type="ECO:0000313" key="3">
    <source>
        <dbReference type="EMBL" id="KAA3484076.1"/>
    </source>
</evidence>
<name>A0A5B6WS05_9ROSI</name>
<evidence type="ECO:0000259" key="1">
    <source>
        <dbReference type="Pfam" id="PF00078"/>
    </source>
</evidence>
<dbReference type="Proteomes" id="UP000325315">
    <property type="component" value="Unassembled WGS sequence"/>
</dbReference>
<dbReference type="SUPFAM" id="SSF56672">
    <property type="entry name" value="DNA/RNA polymerases"/>
    <property type="match status" value="1"/>
</dbReference>
<gene>
    <name evidence="3" type="ORF">EPI10_006185</name>
</gene>
<evidence type="ECO:0000313" key="4">
    <source>
        <dbReference type="Proteomes" id="UP000325315"/>
    </source>
</evidence>